<keyword evidence="6" id="KW-1185">Reference proteome</keyword>
<sequence>VDSLAQARDKEMHEATRRMLSVLLRQIDGFEQEKRVVVIAATNRRQDLDPALISRFDSSITFGLPDQKTREEIAAQYARHLNSQELATLSVVTEGMTGRDLRDVCQQAERHWASKLIRGQI</sequence>
<proteinExistence type="inferred from homology"/>
<comment type="caution">
    <text evidence="5">The sequence shown here is derived from an EMBL/GenBank/DDBJ whole genome shotgun (WGS) entry which is preliminary data.</text>
</comment>
<dbReference type="AlphaFoldDB" id="A0AA38CJC8"/>
<dbReference type="EMBL" id="JAHRHJ020000009">
    <property type="protein sequence ID" value="KAH9301475.1"/>
    <property type="molecule type" value="Genomic_DNA"/>
</dbReference>
<dbReference type="PROSITE" id="PS00674">
    <property type="entry name" value="AAA"/>
    <property type="match status" value="1"/>
</dbReference>
<dbReference type="InterPro" id="IPR003959">
    <property type="entry name" value="ATPase_AAA_core"/>
</dbReference>
<dbReference type="Gene3D" id="1.10.8.60">
    <property type="match status" value="1"/>
</dbReference>
<dbReference type="Proteomes" id="UP000824469">
    <property type="component" value="Unassembled WGS sequence"/>
</dbReference>
<evidence type="ECO:0000256" key="3">
    <source>
        <dbReference type="RuleBase" id="RU003651"/>
    </source>
</evidence>
<dbReference type="Pfam" id="PF00004">
    <property type="entry name" value="AAA"/>
    <property type="match status" value="1"/>
</dbReference>
<dbReference type="InterPro" id="IPR050221">
    <property type="entry name" value="26S_Proteasome_ATPase"/>
</dbReference>
<dbReference type="GO" id="GO:0005524">
    <property type="term" value="F:ATP binding"/>
    <property type="evidence" value="ECO:0007669"/>
    <property type="project" value="UniProtKB-KW"/>
</dbReference>
<name>A0AA38CJC8_TAXCH</name>
<evidence type="ECO:0000256" key="2">
    <source>
        <dbReference type="ARBA" id="ARBA00022840"/>
    </source>
</evidence>
<dbReference type="PANTHER" id="PTHR23073">
    <property type="entry name" value="26S PROTEASOME REGULATORY SUBUNIT"/>
    <property type="match status" value="1"/>
</dbReference>
<dbReference type="SUPFAM" id="SSF52540">
    <property type="entry name" value="P-loop containing nucleoside triphosphate hydrolases"/>
    <property type="match status" value="1"/>
</dbReference>
<feature type="non-terminal residue" evidence="5">
    <location>
        <position position="1"/>
    </location>
</feature>
<evidence type="ECO:0000313" key="6">
    <source>
        <dbReference type="Proteomes" id="UP000824469"/>
    </source>
</evidence>
<evidence type="ECO:0000256" key="1">
    <source>
        <dbReference type="ARBA" id="ARBA00022741"/>
    </source>
</evidence>
<evidence type="ECO:0000259" key="4">
    <source>
        <dbReference type="Pfam" id="PF00004"/>
    </source>
</evidence>
<comment type="similarity">
    <text evidence="3">Belongs to the AAA ATPase family.</text>
</comment>
<accession>A0AA38CJC8</accession>
<dbReference type="InterPro" id="IPR027417">
    <property type="entry name" value="P-loop_NTPase"/>
</dbReference>
<organism evidence="5 6">
    <name type="scientific">Taxus chinensis</name>
    <name type="common">Chinese yew</name>
    <name type="synonym">Taxus wallichiana var. chinensis</name>
    <dbReference type="NCBI Taxonomy" id="29808"/>
    <lineage>
        <taxon>Eukaryota</taxon>
        <taxon>Viridiplantae</taxon>
        <taxon>Streptophyta</taxon>
        <taxon>Embryophyta</taxon>
        <taxon>Tracheophyta</taxon>
        <taxon>Spermatophyta</taxon>
        <taxon>Pinopsida</taxon>
        <taxon>Pinidae</taxon>
        <taxon>Conifers II</taxon>
        <taxon>Cupressales</taxon>
        <taxon>Taxaceae</taxon>
        <taxon>Taxus</taxon>
    </lineage>
</organism>
<keyword evidence="2 3" id="KW-0067">ATP-binding</keyword>
<feature type="non-terminal residue" evidence="5">
    <location>
        <position position="121"/>
    </location>
</feature>
<keyword evidence="1 3" id="KW-0547">Nucleotide-binding</keyword>
<reference evidence="5 6" key="1">
    <citation type="journal article" date="2021" name="Nat. Plants">
        <title>The Taxus genome provides insights into paclitaxel biosynthesis.</title>
        <authorList>
            <person name="Xiong X."/>
            <person name="Gou J."/>
            <person name="Liao Q."/>
            <person name="Li Y."/>
            <person name="Zhou Q."/>
            <person name="Bi G."/>
            <person name="Li C."/>
            <person name="Du R."/>
            <person name="Wang X."/>
            <person name="Sun T."/>
            <person name="Guo L."/>
            <person name="Liang H."/>
            <person name="Lu P."/>
            <person name="Wu Y."/>
            <person name="Zhang Z."/>
            <person name="Ro D.K."/>
            <person name="Shang Y."/>
            <person name="Huang S."/>
            <person name="Yan J."/>
        </authorList>
    </citation>
    <scope>NUCLEOTIDE SEQUENCE [LARGE SCALE GENOMIC DNA]</scope>
    <source>
        <strain evidence="5">Ta-2019</strain>
    </source>
</reference>
<dbReference type="InterPro" id="IPR003960">
    <property type="entry name" value="ATPase_AAA_CS"/>
</dbReference>
<dbReference type="Gene3D" id="3.40.50.300">
    <property type="entry name" value="P-loop containing nucleotide triphosphate hydrolases"/>
    <property type="match status" value="1"/>
</dbReference>
<feature type="domain" description="ATPase AAA-type core" evidence="4">
    <location>
        <begin position="1"/>
        <end position="63"/>
    </location>
</feature>
<evidence type="ECO:0000313" key="5">
    <source>
        <dbReference type="EMBL" id="KAH9301475.1"/>
    </source>
</evidence>
<protein>
    <recommendedName>
        <fullName evidence="4">ATPase AAA-type core domain-containing protein</fullName>
    </recommendedName>
</protein>
<gene>
    <name evidence="5" type="ORF">KI387_013058</name>
</gene>
<dbReference type="GO" id="GO:0016887">
    <property type="term" value="F:ATP hydrolysis activity"/>
    <property type="evidence" value="ECO:0007669"/>
    <property type="project" value="InterPro"/>
</dbReference>